<feature type="active site" evidence="9 11">
    <location>
        <position position="722"/>
    </location>
</feature>
<dbReference type="PANTHER" id="PTHR10046">
    <property type="entry name" value="ATP DEPENDENT LON PROTEASE FAMILY MEMBER"/>
    <property type="match status" value="1"/>
</dbReference>
<dbReference type="SUPFAM" id="SSF54211">
    <property type="entry name" value="Ribosomal protein S5 domain 2-like"/>
    <property type="match status" value="1"/>
</dbReference>
<dbReference type="InterPro" id="IPR014721">
    <property type="entry name" value="Ribsml_uS5_D2-typ_fold_subgr"/>
</dbReference>
<dbReference type="CDD" id="cd19500">
    <property type="entry name" value="RecA-like_Lon"/>
    <property type="match status" value="1"/>
</dbReference>
<dbReference type="GO" id="GO:0006515">
    <property type="term" value="P:protein quality control for misfolded or incompletely synthesized proteins"/>
    <property type="evidence" value="ECO:0007669"/>
    <property type="project" value="UniProtKB-UniRule"/>
</dbReference>
<dbReference type="PROSITE" id="PS01046">
    <property type="entry name" value="LON_SER"/>
    <property type="match status" value="1"/>
</dbReference>
<keyword evidence="4 9" id="KW-0547">Nucleotide-binding</keyword>
<gene>
    <name evidence="9" type="primary">lon</name>
    <name evidence="18" type="ORF">BBD41_07345</name>
</gene>
<reference evidence="18" key="1">
    <citation type="submission" date="2016-08" db="EMBL/GenBank/DDBJ databases">
        <title>Complete Genome Seqeunce of Paenibacillus sp. nov. IHBB 9852 from high altitute lake of Indian trans-Himalayas.</title>
        <authorList>
            <person name="Kiran S."/>
            <person name="Swarnkar M.K."/>
            <person name="Rana A."/>
            <person name="Tewari R."/>
            <person name="Gulati A."/>
        </authorList>
    </citation>
    <scope>NUCLEOTIDE SEQUENCE [LARGE SCALE GENOMIC DNA]</scope>
    <source>
        <strain evidence="18">IHBB 9852</strain>
    </source>
</reference>
<evidence type="ECO:0000256" key="14">
    <source>
        <dbReference type="RuleBase" id="RU000591"/>
    </source>
</evidence>
<evidence type="ECO:0000256" key="15">
    <source>
        <dbReference type="SAM" id="Coils"/>
    </source>
</evidence>
<dbReference type="Gene3D" id="1.10.8.60">
    <property type="match status" value="1"/>
</dbReference>
<dbReference type="Gene3D" id="2.30.130.40">
    <property type="entry name" value="LON domain-like"/>
    <property type="match status" value="1"/>
</dbReference>
<dbReference type="KEGG" id="pib:BBD41_07345"/>
<protein>
    <recommendedName>
        <fullName evidence="9 10">Lon protease</fullName>
        <ecNumber evidence="9 10">3.4.21.53</ecNumber>
    </recommendedName>
    <alternativeName>
        <fullName evidence="9">ATP-dependent protease La</fullName>
    </alternativeName>
</protein>
<dbReference type="InterPro" id="IPR027417">
    <property type="entry name" value="P-loop_NTPase"/>
</dbReference>
<evidence type="ECO:0000313" key="18">
    <source>
        <dbReference type="EMBL" id="ANY72411.1"/>
    </source>
</evidence>
<feature type="binding site" evidence="9 12">
    <location>
        <begin position="356"/>
        <end position="363"/>
    </location>
    <ligand>
        <name>ATP</name>
        <dbReference type="ChEBI" id="CHEBI:30616"/>
    </ligand>
</feature>
<dbReference type="InterPro" id="IPR004815">
    <property type="entry name" value="Lon_bac/euk-typ"/>
</dbReference>
<dbReference type="FunFam" id="3.40.50.300:FF:000382">
    <property type="entry name" value="Lon protease homolog 2, peroxisomal"/>
    <property type="match status" value="1"/>
</dbReference>
<evidence type="ECO:0000256" key="12">
    <source>
        <dbReference type="PIRSR" id="PIRSR001174-2"/>
    </source>
</evidence>
<evidence type="ECO:0000256" key="9">
    <source>
        <dbReference type="HAMAP-Rule" id="MF_01973"/>
    </source>
</evidence>
<keyword evidence="3 9" id="KW-0645">Protease</keyword>
<feature type="domain" description="Lon N-terminal" evidence="17">
    <location>
        <begin position="11"/>
        <end position="204"/>
    </location>
</feature>
<dbReference type="PIRSF" id="PIRSF001174">
    <property type="entry name" value="Lon_proteas"/>
    <property type="match status" value="1"/>
</dbReference>
<dbReference type="InterPro" id="IPR054594">
    <property type="entry name" value="Lon_lid"/>
</dbReference>
<dbReference type="EC" id="3.4.21.53" evidence="9 10"/>
<keyword evidence="7 9" id="KW-0067">ATP-binding</keyword>
<comment type="catalytic activity">
    <reaction evidence="9 10 13">
        <text>Hydrolysis of proteins in presence of ATP.</text>
        <dbReference type="EC" id="3.4.21.53"/>
    </reaction>
</comment>
<evidence type="ECO:0000256" key="4">
    <source>
        <dbReference type="ARBA" id="ARBA00022741"/>
    </source>
</evidence>
<dbReference type="Gene3D" id="1.20.58.1480">
    <property type="match status" value="1"/>
</dbReference>
<evidence type="ECO:0000259" key="17">
    <source>
        <dbReference type="PROSITE" id="PS51787"/>
    </source>
</evidence>
<dbReference type="GO" id="GO:0004252">
    <property type="term" value="F:serine-type endopeptidase activity"/>
    <property type="evidence" value="ECO:0007669"/>
    <property type="project" value="UniProtKB-UniRule"/>
</dbReference>
<dbReference type="Pfam" id="PF00004">
    <property type="entry name" value="AAA"/>
    <property type="match status" value="1"/>
</dbReference>
<dbReference type="InterPro" id="IPR027065">
    <property type="entry name" value="Lon_Prtase"/>
</dbReference>
<dbReference type="GO" id="GO:0005524">
    <property type="term" value="F:ATP binding"/>
    <property type="evidence" value="ECO:0007669"/>
    <property type="project" value="UniProtKB-UniRule"/>
</dbReference>
<evidence type="ECO:0000259" key="16">
    <source>
        <dbReference type="PROSITE" id="PS51786"/>
    </source>
</evidence>
<keyword evidence="6 9" id="KW-0720">Serine protease</keyword>
<evidence type="ECO:0000256" key="10">
    <source>
        <dbReference type="PIRNR" id="PIRNR001174"/>
    </source>
</evidence>
<dbReference type="Gene3D" id="3.40.50.300">
    <property type="entry name" value="P-loop containing nucleotide triphosphate hydrolases"/>
    <property type="match status" value="1"/>
</dbReference>
<dbReference type="GO" id="GO:0034605">
    <property type="term" value="P:cellular response to heat"/>
    <property type="evidence" value="ECO:0007669"/>
    <property type="project" value="UniProtKB-UniRule"/>
</dbReference>
<dbReference type="SUPFAM" id="SSF52540">
    <property type="entry name" value="P-loop containing nucleoside triphosphate hydrolases"/>
    <property type="match status" value="1"/>
</dbReference>
<proteinExistence type="evidence at transcript level"/>
<dbReference type="InterPro" id="IPR015947">
    <property type="entry name" value="PUA-like_sf"/>
</dbReference>
<dbReference type="Pfam" id="PF22667">
    <property type="entry name" value="Lon_lid"/>
    <property type="match status" value="1"/>
</dbReference>
<comment type="subunit">
    <text evidence="9 10">Homohexamer. Organized in a ring with a central cavity.</text>
</comment>
<dbReference type="InterPro" id="IPR046336">
    <property type="entry name" value="Lon_prtase_N_sf"/>
</dbReference>
<keyword evidence="5 9" id="KW-0378">Hydrolase</keyword>
<comment type="similarity">
    <text evidence="9 10 13 14">Belongs to the peptidase S16 family.</text>
</comment>
<evidence type="ECO:0000256" key="5">
    <source>
        <dbReference type="ARBA" id="ARBA00022801"/>
    </source>
</evidence>
<dbReference type="HAMAP" id="MF_01973">
    <property type="entry name" value="lon_bact"/>
    <property type="match status" value="1"/>
</dbReference>
<dbReference type="PRINTS" id="PR00830">
    <property type="entry name" value="ENDOLAPTASE"/>
</dbReference>
<feature type="domain" description="Lon proteolytic" evidence="16">
    <location>
        <begin position="592"/>
        <end position="773"/>
    </location>
</feature>
<dbReference type="InterPro" id="IPR003111">
    <property type="entry name" value="Lon_prtase_N"/>
</dbReference>
<comment type="function">
    <text evidence="9">ATP-dependent serine protease that mediates the selective degradation of mutant and abnormal proteins as well as certain short-lived regulatory proteins. Required for cellular homeostasis and for survival from DNA damage and developmental changes induced by stress. Degrades polypeptides processively to yield small peptide fragments that are 5 to 10 amino acids long. Binds to DNA in a double-stranded, site-specific manner.</text>
</comment>
<evidence type="ECO:0000256" key="13">
    <source>
        <dbReference type="PROSITE-ProRule" id="PRU01122"/>
    </source>
</evidence>
<dbReference type="PROSITE" id="PS51787">
    <property type="entry name" value="LON_N"/>
    <property type="match status" value="1"/>
</dbReference>
<comment type="subcellular location">
    <subcellularLocation>
        <location evidence="1 9 10">Cytoplasm</location>
    </subcellularLocation>
</comment>
<dbReference type="InterPro" id="IPR008268">
    <property type="entry name" value="Peptidase_S16_AS"/>
</dbReference>
<dbReference type="EMBL" id="CP016809">
    <property type="protein sequence ID" value="ANY72411.1"/>
    <property type="molecule type" value="Genomic_DNA"/>
</dbReference>
<dbReference type="InterPro" id="IPR027543">
    <property type="entry name" value="Lon_bac"/>
</dbReference>
<evidence type="ECO:0000256" key="8">
    <source>
        <dbReference type="ARBA" id="ARBA00023016"/>
    </source>
</evidence>
<name>A0A1B2DXJ6_9BACL</name>
<dbReference type="NCBIfam" id="TIGR00763">
    <property type="entry name" value="lon"/>
    <property type="match status" value="1"/>
</dbReference>
<dbReference type="SMART" id="SM00382">
    <property type="entry name" value="AAA"/>
    <property type="match status" value="1"/>
</dbReference>
<accession>A0A1B2DXJ6</accession>
<keyword evidence="2 9" id="KW-0963">Cytoplasm</keyword>
<evidence type="ECO:0000256" key="3">
    <source>
        <dbReference type="ARBA" id="ARBA00022670"/>
    </source>
</evidence>
<evidence type="ECO:0000256" key="11">
    <source>
        <dbReference type="PIRSR" id="PIRSR001174-1"/>
    </source>
</evidence>
<dbReference type="InterPro" id="IPR008269">
    <property type="entry name" value="Lon_proteolytic"/>
</dbReference>
<dbReference type="InterPro" id="IPR003593">
    <property type="entry name" value="AAA+_ATPase"/>
</dbReference>
<dbReference type="GO" id="GO:0016887">
    <property type="term" value="F:ATP hydrolysis activity"/>
    <property type="evidence" value="ECO:0007669"/>
    <property type="project" value="UniProtKB-UniRule"/>
</dbReference>
<dbReference type="RefSeq" id="WP_099477140.1">
    <property type="nucleotide sequence ID" value="NZ_CP016809.1"/>
</dbReference>
<dbReference type="Gene3D" id="1.20.5.5270">
    <property type="match status" value="1"/>
</dbReference>
<dbReference type="GO" id="GO:0005737">
    <property type="term" value="C:cytoplasm"/>
    <property type="evidence" value="ECO:0007669"/>
    <property type="project" value="UniProtKB-SubCell"/>
</dbReference>
<evidence type="ECO:0000256" key="7">
    <source>
        <dbReference type="ARBA" id="ARBA00022840"/>
    </source>
</evidence>
<evidence type="ECO:0000256" key="6">
    <source>
        <dbReference type="ARBA" id="ARBA00022825"/>
    </source>
</evidence>
<evidence type="ECO:0000256" key="1">
    <source>
        <dbReference type="ARBA" id="ARBA00004496"/>
    </source>
</evidence>
<feature type="active site" evidence="9 11">
    <location>
        <position position="679"/>
    </location>
</feature>
<comment type="induction">
    <text evidence="9">By heat shock.</text>
</comment>
<dbReference type="FunFam" id="3.30.230.10:FF:000010">
    <property type="entry name" value="Lon protease"/>
    <property type="match status" value="1"/>
</dbReference>
<dbReference type="Pfam" id="PF02190">
    <property type="entry name" value="LON_substr_bdg"/>
    <property type="match status" value="1"/>
</dbReference>
<keyword evidence="15" id="KW-0175">Coiled coil</keyword>
<dbReference type="InterPro" id="IPR020568">
    <property type="entry name" value="Ribosomal_Su5_D2-typ_SF"/>
</dbReference>
<dbReference type="Pfam" id="PF05362">
    <property type="entry name" value="Lon_C"/>
    <property type="match status" value="1"/>
</dbReference>
<sequence length="778" mass="87359">MGPSKTKGRRFPLLPLRGLLVYPSMVLHLDVGREKSVKALEKAMVEDNLILLCSQSEVNIEEPTQEDIFRIGTVANVRQMLKLPNGTIRVLVEGMERAEIIQYTDQADYYEVIARELPEEENNDPEVSALMRTVLSQFENYINLSKKVTPETLAAVSDIDEPGRLADVITSHLSLKIKDKQEILETIDVRKRLEKLLDILNNEREVLELERKINQRVKKQMEKTQKEYYLREQMKAIQKELGDKEGRAGEVEELRSQLQELQLPERVHEKVEKEIDRLEKMPASSAEGGVIRNYVDWLLALPWTNKTEDDLDIAKAEQVLDEDHYGLEKPKERVLEYLAVQKLVKKMKGPILCLVGPPGVGKTSLARSIARSLERKFVRISLGGVRDEAEIRGHRRTYVGAMPGRIIQGMKTAGSLNPVFLLDEIDKMASDFRGDPSSALLEVLDPEQNNTFSDHFIEIPFDLSQVMFVTTANALHNIPRPLLDRMEVLYIPGYTEIEKLQIANRYLLPKQKSEHGLEPEQLQVDEAALLKVIREYTRESGVRNLEQQVAALCRKAAKRIVTNESDSIVIVADDIKDYLGIPKFRYGMAELEDQVGTVTGLAWTEVGGETLTIEVTVVPGTGKLTLTGKLGDVMKESAQAAFSFTRSKAAELGIDPDFHEKLDVHIHIPEGAIPKDGPSAGITIATALISSLTKRHVARDVAMTGEITLRGRVLPIGGLKEKSLAAHRAGYKKILLPKDNERDLRDIPDSVKNDVEFVPVSHMDQVLEHALVEQAGVH</sequence>
<dbReference type="SUPFAM" id="SSF88697">
    <property type="entry name" value="PUA domain-like"/>
    <property type="match status" value="1"/>
</dbReference>
<dbReference type="PROSITE" id="PS51786">
    <property type="entry name" value="LON_PROTEOLYTIC"/>
    <property type="match status" value="1"/>
</dbReference>
<feature type="coiled-coil region" evidence="15">
    <location>
        <begin position="190"/>
        <end position="227"/>
    </location>
</feature>
<keyword evidence="8 9" id="KW-0346">Stress response</keyword>
<dbReference type="FunFam" id="1.20.5.5270:FF:000002">
    <property type="entry name" value="Lon protease homolog"/>
    <property type="match status" value="1"/>
</dbReference>
<dbReference type="InterPro" id="IPR003959">
    <property type="entry name" value="ATPase_AAA_core"/>
</dbReference>
<dbReference type="GO" id="GO:0004176">
    <property type="term" value="F:ATP-dependent peptidase activity"/>
    <property type="evidence" value="ECO:0007669"/>
    <property type="project" value="UniProtKB-UniRule"/>
</dbReference>
<organism evidence="18">
    <name type="scientific">Paenibacillus ihbetae</name>
    <dbReference type="NCBI Taxonomy" id="1870820"/>
    <lineage>
        <taxon>Bacteria</taxon>
        <taxon>Bacillati</taxon>
        <taxon>Bacillota</taxon>
        <taxon>Bacilli</taxon>
        <taxon>Bacillales</taxon>
        <taxon>Paenibacillaceae</taxon>
        <taxon>Paenibacillus</taxon>
    </lineage>
</organism>
<dbReference type="SMART" id="SM00464">
    <property type="entry name" value="LON"/>
    <property type="match status" value="1"/>
</dbReference>
<evidence type="ECO:0000256" key="2">
    <source>
        <dbReference type="ARBA" id="ARBA00022490"/>
    </source>
</evidence>
<dbReference type="NCBIfam" id="NF008053">
    <property type="entry name" value="PRK10787.1"/>
    <property type="match status" value="1"/>
</dbReference>
<dbReference type="AlphaFoldDB" id="A0A1B2DXJ6"/>
<dbReference type="Gene3D" id="3.30.230.10">
    <property type="match status" value="1"/>
</dbReference>
<dbReference type="GO" id="GO:0043565">
    <property type="term" value="F:sequence-specific DNA binding"/>
    <property type="evidence" value="ECO:0007669"/>
    <property type="project" value="UniProtKB-UniRule"/>
</dbReference>